<dbReference type="Proteomes" id="UP000008066">
    <property type="component" value="Unassembled WGS sequence"/>
</dbReference>
<dbReference type="OrthoDB" id="5411773at2759"/>
<dbReference type="eggNOG" id="ENOG502S1YP">
    <property type="taxonomic scope" value="Eukaryota"/>
</dbReference>
<organism evidence="3">
    <name type="scientific">Chaetomium thermophilum (strain DSM 1495 / CBS 144.50 / IMI 039719)</name>
    <name type="common">Thermochaetoides thermophila</name>
    <dbReference type="NCBI Taxonomy" id="759272"/>
    <lineage>
        <taxon>Eukaryota</taxon>
        <taxon>Fungi</taxon>
        <taxon>Dikarya</taxon>
        <taxon>Ascomycota</taxon>
        <taxon>Pezizomycotina</taxon>
        <taxon>Sordariomycetes</taxon>
        <taxon>Sordariomycetidae</taxon>
        <taxon>Sordariales</taxon>
        <taxon>Chaetomiaceae</taxon>
        <taxon>Thermochaetoides</taxon>
    </lineage>
</organism>
<accession>G0S4T6</accession>
<sequence length="409" mass="46958">MNDDDSDHITGGFVESQLLWKNATDFWAVFGWACRCAAEHPQRWQYWRVWLDFVIEAMERDWDERLSKDIASGKTSKGKSAPAYPLLRESLLVTFLADLERQRKNIEREVLRALFAFCNDNSATHLYYKEVFKKETATIKSQNKRKRADAVVDLENDRFGDYFDDYDYDDYDDDDVDADGQDEISASASRPKKKGRKHKSETAISSFNLTDTVAESIPLRLRIFRLLSAAAYYISDVFMPVDELYEKFTDELRKLPLPVFRLFIQSHTSILPRMVQVTLLRVVANNLLPHNKPDPAEVDPNHGSCSDLTQLIMTECYLPFAAKFTNTEDNAKLSMTLESLMWYLFDQIEIQYSDELCNAVETGIRAREGRIPRRAGRMSAADKQAREALARSAENLRALLDVLAAAAKK</sequence>
<dbReference type="EMBL" id="GL988041">
    <property type="protein sequence ID" value="EGS20515.1"/>
    <property type="molecule type" value="Genomic_DNA"/>
</dbReference>
<gene>
    <name evidence="2" type="ORF">CTHT_0023470</name>
</gene>
<feature type="region of interest" description="Disordered" evidence="1">
    <location>
        <begin position="179"/>
        <end position="201"/>
    </location>
</feature>
<dbReference type="HOGENOM" id="CLU_014331_1_0_1"/>
<proteinExistence type="predicted"/>
<evidence type="ECO:0000313" key="2">
    <source>
        <dbReference type="EMBL" id="EGS20515.1"/>
    </source>
</evidence>
<feature type="compositionally biased region" description="Basic residues" evidence="1">
    <location>
        <begin position="190"/>
        <end position="199"/>
    </location>
</feature>
<dbReference type="GeneID" id="18256385"/>
<dbReference type="AlphaFoldDB" id="G0S4T6"/>
<evidence type="ECO:0000256" key="1">
    <source>
        <dbReference type="SAM" id="MobiDB-lite"/>
    </source>
</evidence>
<protein>
    <submittedName>
        <fullName evidence="2">Uncharacterized protein</fullName>
    </submittedName>
</protein>
<evidence type="ECO:0000313" key="3">
    <source>
        <dbReference type="Proteomes" id="UP000008066"/>
    </source>
</evidence>
<name>G0S4T6_CHATD</name>
<dbReference type="OMA" id="IGWAFNC"/>
<dbReference type="RefSeq" id="XP_006692811.1">
    <property type="nucleotide sequence ID" value="XM_006692748.1"/>
</dbReference>
<dbReference type="KEGG" id="cthr:CTHT_0023470"/>
<reference evidence="2 3" key="1">
    <citation type="journal article" date="2011" name="Cell">
        <title>Insight into structure and assembly of the nuclear pore complex by utilizing the genome of a eukaryotic thermophile.</title>
        <authorList>
            <person name="Amlacher S."/>
            <person name="Sarges P."/>
            <person name="Flemming D."/>
            <person name="van Noort V."/>
            <person name="Kunze R."/>
            <person name="Devos D.P."/>
            <person name="Arumugam M."/>
            <person name="Bork P."/>
            <person name="Hurt E."/>
        </authorList>
    </citation>
    <scope>NUCLEOTIDE SEQUENCE [LARGE SCALE GENOMIC DNA]</scope>
    <source>
        <strain evidence="3">DSM 1495 / CBS 144.50 / IMI 039719</strain>
    </source>
</reference>
<keyword evidence="3" id="KW-1185">Reference proteome</keyword>